<name>A0ABS8KPW3_9HYPH</name>
<proteinExistence type="predicted"/>
<feature type="domain" description="NadR/Ttd14 AAA" evidence="1">
    <location>
        <begin position="3"/>
        <end position="166"/>
    </location>
</feature>
<evidence type="ECO:0000313" key="2">
    <source>
        <dbReference type="EMBL" id="MCC8428069.1"/>
    </source>
</evidence>
<organism evidence="2 3">
    <name type="scientific">Reyranella aquatilis</name>
    <dbReference type="NCBI Taxonomy" id="2035356"/>
    <lineage>
        <taxon>Bacteria</taxon>
        <taxon>Pseudomonadati</taxon>
        <taxon>Pseudomonadota</taxon>
        <taxon>Alphaproteobacteria</taxon>
        <taxon>Hyphomicrobiales</taxon>
        <taxon>Reyranellaceae</taxon>
        <taxon>Reyranella</taxon>
    </lineage>
</organism>
<reference evidence="2 3" key="1">
    <citation type="submission" date="2021-11" db="EMBL/GenBank/DDBJ databases">
        <authorList>
            <person name="Lee D.-H."/>
            <person name="Kim S.-B."/>
        </authorList>
    </citation>
    <scope>NUCLEOTIDE SEQUENCE [LARGE SCALE GENOMIC DNA]</scope>
    <source>
        <strain evidence="2 3">KCTC 52223</strain>
    </source>
</reference>
<dbReference type="InterPro" id="IPR038727">
    <property type="entry name" value="NadR/Ttd14_AAA_dom"/>
</dbReference>
<sequence>MRRFILTGAPGAGKTALLRQLEVDGIGVVEEAVTDVIALEQARGVPEPWTDADFIDRIVTLQRQRRRLAAGLTQVHDRSAFCTEALAVFLGHAPSALLLQEIQELKRTGFYERQVFFVRLMGFIQPTAARRIALEDARRFEAVHERVYREHGFELVSVEPASVIDRAGLVRRCL</sequence>
<dbReference type="EMBL" id="JAJISD010000001">
    <property type="protein sequence ID" value="MCC8428069.1"/>
    <property type="molecule type" value="Genomic_DNA"/>
</dbReference>
<dbReference type="InterPro" id="IPR027417">
    <property type="entry name" value="P-loop_NTPase"/>
</dbReference>
<dbReference type="Gene3D" id="3.40.50.300">
    <property type="entry name" value="P-loop containing nucleotide triphosphate hydrolases"/>
    <property type="match status" value="1"/>
</dbReference>
<comment type="caution">
    <text evidence="2">The sequence shown here is derived from an EMBL/GenBank/DDBJ whole genome shotgun (WGS) entry which is preliminary data.</text>
</comment>
<keyword evidence="3" id="KW-1185">Reference proteome</keyword>
<dbReference type="RefSeq" id="WP_230549269.1">
    <property type="nucleotide sequence ID" value="NZ_JAJISD010000001.1"/>
</dbReference>
<accession>A0ABS8KPW3</accession>
<dbReference type="Pfam" id="PF13521">
    <property type="entry name" value="AAA_28"/>
    <property type="match status" value="1"/>
</dbReference>
<evidence type="ECO:0000313" key="3">
    <source>
        <dbReference type="Proteomes" id="UP001198862"/>
    </source>
</evidence>
<evidence type="ECO:0000259" key="1">
    <source>
        <dbReference type="Pfam" id="PF13521"/>
    </source>
</evidence>
<dbReference type="Proteomes" id="UP001198862">
    <property type="component" value="Unassembled WGS sequence"/>
</dbReference>
<gene>
    <name evidence="2" type="ORF">LJ725_03760</name>
</gene>
<dbReference type="SUPFAM" id="SSF52540">
    <property type="entry name" value="P-loop containing nucleoside triphosphate hydrolases"/>
    <property type="match status" value="1"/>
</dbReference>
<protein>
    <submittedName>
        <fullName evidence="2">AAA family ATPase</fullName>
    </submittedName>
</protein>